<evidence type="ECO:0000313" key="1">
    <source>
        <dbReference type="EMBL" id="RKO67468.1"/>
    </source>
</evidence>
<gene>
    <name evidence="1" type="ORF">D7024_11160</name>
</gene>
<dbReference type="AlphaFoldDB" id="A0A494WVF6"/>
<accession>A0A494WVF6</accession>
<dbReference type="InterPro" id="IPR032585">
    <property type="entry name" value="DUF4912"/>
</dbReference>
<comment type="caution">
    <text evidence="1">The sequence shown here is derived from an EMBL/GenBank/DDBJ whole genome shotgun (WGS) entry which is preliminary data.</text>
</comment>
<keyword evidence="2" id="KW-1185">Reference proteome</keyword>
<reference evidence="1 2" key="1">
    <citation type="submission" date="2018-10" db="EMBL/GenBank/DDBJ databases">
        <authorList>
            <person name="Grouzdev D.S."/>
            <person name="Krutkina M.S."/>
            <person name="Tourova T.P."/>
            <person name="Nazina T.N."/>
        </authorList>
    </citation>
    <scope>NUCLEOTIDE SEQUENCE [LARGE SCALE GENOMIC DNA]</scope>
    <source>
        <strain evidence="1 2">435</strain>
    </source>
</reference>
<dbReference type="EMBL" id="RBWE01000001">
    <property type="protein sequence ID" value="RKO67468.1"/>
    <property type="molecule type" value="Genomic_DNA"/>
</dbReference>
<dbReference type="Proteomes" id="UP000271256">
    <property type="component" value="Unassembled WGS sequence"/>
</dbReference>
<evidence type="ECO:0000313" key="2">
    <source>
        <dbReference type="Proteomes" id="UP000271256"/>
    </source>
</evidence>
<proteinExistence type="predicted"/>
<organism evidence="1 2">
    <name type="scientific">Desulfofundulus salinus</name>
    <dbReference type="NCBI Taxonomy" id="2419843"/>
    <lineage>
        <taxon>Bacteria</taxon>
        <taxon>Bacillati</taxon>
        <taxon>Bacillota</taxon>
        <taxon>Clostridia</taxon>
        <taxon>Eubacteriales</taxon>
        <taxon>Peptococcaceae</taxon>
        <taxon>Desulfofundulus</taxon>
    </lineage>
</organism>
<dbReference type="Pfam" id="PF16258">
    <property type="entry name" value="DUF4912"/>
    <property type="match status" value="1"/>
</dbReference>
<protein>
    <submittedName>
        <fullName evidence="1">DUF4912 domain-containing protein</fullName>
    </submittedName>
</protein>
<name>A0A494WVF6_9FIRM</name>
<dbReference type="OrthoDB" id="9812700at2"/>
<dbReference type="RefSeq" id="WP_121451879.1">
    <property type="nucleotide sequence ID" value="NZ_RBWE01000001.1"/>
</dbReference>
<sequence>MELPRHYNENRLVLMVQEPTVIFSYWELSRGQWEFLGEGRPLFLRLYTTGSNQVGTVLKEVSLPPFTNDWYFRDVLPEHTYQAELGYYGPEGEFYPLLRSNQVVTPRTRTVEGMARFLKVKTVIRGDADEDTVENQGESTAFWEGYSSVDLPHKG</sequence>